<name>A0AAU7GDB9_9MICO</name>
<proteinExistence type="predicted"/>
<protein>
    <submittedName>
        <fullName evidence="3">Uncharacterized protein</fullName>
    </submittedName>
</protein>
<evidence type="ECO:0000256" key="2">
    <source>
        <dbReference type="SAM" id="Phobius"/>
    </source>
</evidence>
<dbReference type="RefSeq" id="WP_348788459.1">
    <property type="nucleotide sequence ID" value="NZ_CP157390.1"/>
</dbReference>
<dbReference type="AlphaFoldDB" id="A0AAU7GDB9"/>
<feature type="region of interest" description="Disordered" evidence="1">
    <location>
        <begin position="39"/>
        <end position="67"/>
    </location>
</feature>
<evidence type="ECO:0000256" key="1">
    <source>
        <dbReference type="SAM" id="MobiDB-lite"/>
    </source>
</evidence>
<feature type="transmembrane region" description="Helical" evidence="2">
    <location>
        <begin position="12"/>
        <end position="35"/>
    </location>
</feature>
<gene>
    <name evidence="3" type="ORF">AAME72_01310</name>
</gene>
<sequence>MSQNHQQAKRHRIAQIALVVFGILIALVAVVALVLPKPTTTGTTSASSPTPTSSPKSTSPSQPASCPTVLTSEQVAAFNPNYQPVEQPARPVGSPAAALDRGGLYCQWKNPIGGDALGVSVVHLSPSQVLKYENEANSNSQKVVNYGNPSIVTGFFNQSENVGEAQFFTHGYWVTLTSSTFVNASDASQLAYAIQQNLNESNTSSSTTIIAYAGGASGQLDGDRITNIENVTPVNSASFATIHDAKWLNVCFHGVSQGDATAVRLLTSSQLEAHMDNGTSGYGCYIVQLDDQTAQALSDSLAHEPSWGDDDKGYSYTVEHPLYLIEFNGKFYLSTEDARSAQRSITQVTSFHWQP</sequence>
<accession>A0AAU7GDB9</accession>
<evidence type="ECO:0000313" key="3">
    <source>
        <dbReference type="EMBL" id="XBM48509.1"/>
    </source>
</evidence>
<keyword evidence="2" id="KW-1133">Transmembrane helix</keyword>
<dbReference type="EMBL" id="CP157390">
    <property type="protein sequence ID" value="XBM48509.1"/>
    <property type="molecule type" value="Genomic_DNA"/>
</dbReference>
<feature type="compositionally biased region" description="Low complexity" evidence="1">
    <location>
        <begin position="39"/>
        <end position="65"/>
    </location>
</feature>
<keyword evidence="2" id="KW-0472">Membrane</keyword>
<keyword evidence="2" id="KW-0812">Transmembrane</keyword>
<organism evidence="3">
    <name type="scientific">Leifsonia sp. NPDC080035</name>
    <dbReference type="NCBI Taxonomy" id="3143936"/>
    <lineage>
        <taxon>Bacteria</taxon>
        <taxon>Bacillati</taxon>
        <taxon>Actinomycetota</taxon>
        <taxon>Actinomycetes</taxon>
        <taxon>Micrococcales</taxon>
        <taxon>Microbacteriaceae</taxon>
        <taxon>Leifsonia</taxon>
    </lineage>
</organism>
<reference evidence="3" key="1">
    <citation type="submission" date="2024-05" db="EMBL/GenBank/DDBJ databases">
        <title>The Natural Products Discovery Center: Release of the First 8490 Sequenced Strains for Exploring Actinobacteria Biosynthetic Diversity.</title>
        <authorList>
            <person name="Kalkreuter E."/>
            <person name="Kautsar S.A."/>
            <person name="Yang D."/>
            <person name="Bader C.D."/>
            <person name="Teijaro C.N."/>
            <person name="Fluegel L."/>
            <person name="Davis C.M."/>
            <person name="Simpson J.R."/>
            <person name="Lauterbach L."/>
            <person name="Steele A.D."/>
            <person name="Gui C."/>
            <person name="Meng S."/>
            <person name="Li G."/>
            <person name="Viehrig K."/>
            <person name="Ye F."/>
            <person name="Su P."/>
            <person name="Kiefer A.F."/>
            <person name="Nichols A."/>
            <person name="Cepeda A.J."/>
            <person name="Yan W."/>
            <person name="Fan B."/>
            <person name="Jiang Y."/>
            <person name="Adhikari A."/>
            <person name="Zheng C.-J."/>
            <person name="Schuster L."/>
            <person name="Cowan T.M."/>
            <person name="Smanski M.J."/>
            <person name="Chevrette M.G."/>
            <person name="de Carvalho L.P.S."/>
            <person name="Shen B."/>
        </authorList>
    </citation>
    <scope>NUCLEOTIDE SEQUENCE</scope>
    <source>
        <strain evidence="3">NPDC080035</strain>
    </source>
</reference>